<evidence type="ECO:0000256" key="2">
    <source>
        <dbReference type="ARBA" id="ARBA00022525"/>
    </source>
</evidence>
<keyword evidence="6" id="KW-1133">Transmembrane helix</keyword>
<keyword evidence="6" id="KW-0812">Transmembrane</keyword>
<keyword evidence="4" id="KW-0479">Metal-binding</keyword>
<protein>
    <recommendedName>
        <fullName evidence="8">NTR domain-containing protein</fullName>
    </recommendedName>
</protein>
<feature type="signal peptide" evidence="7">
    <location>
        <begin position="1"/>
        <end position="17"/>
    </location>
</feature>
<feature type="chain" id="PRO_5012742449" description="NTR domain-containing protein" evidence="7">
    <location>
        <begin position="18"/>
        <end position="264"/>
    </location>
</feature>
<dbReference type="EMBL" id="LIAE01010339">
    <property type="protein sequence ID" value="PAV62928.1"/>
    <property type="molecule type" value="Genomic_DNA"/>
</dbReference>
<comment type="subcellular location">
    <subcellularLocation>
        <location evidence="1">Secreted</location>
    </subcellularLocation>
</comment>
<feature type="transmembrane region" description="Helical" evidence="6">
    <location>
        <begin position="144"/>
        <end position="164"/>
    </location>
</feature>
<dbReference type="Proteomes" id="UP000218231">
    <property type="component" value="Unassembled WGS sequence"/>
</dbReference>
<gene>
    <name evidence="9" type="ORF">WR25_26759</name>
</gene>
<evidence type="ECO:0000256" key="7">
    <source>
        <dbReference type="SAM" id="SignalP"/>
    </source>
</evidence>
<dbReference type="PANTHER" id="PTHR37427:SF2">
    <property type="entry name" value="SECRETED PROTEIN"/>
    <property type="match status" value="1"/>
</dbReference>
<sequence>MKISLIILLSTISIALCCKCKTQSTQESFCKSEWVSHLKVKVRVTKQALPSGSSRPGLNNIKYFVEHKHVYRKPRNVTELPNEIYTPSERPACGLVIEAGKEYLLAGRIESGVPFTVLCGQVLPDDSGATEYESVLEWQKATKMRFFIVLFAIILGSLACDIIVHLKSDTAKKFQGQITASNGKKSDKWTYSKKLEKNTFHQKADECGLSNWKITTFDESGKQAHEATVTLDGIGRVTYKVGDDLKPVQKDRQGAICKGECAPL</sequence>
<dbReference type="GO" id="GO:0046872">
    <property type="term" value="F:metal ion binding"/>
    <property type="evidence" value="ECO:0007669"/>
    <property type="project" value="UniProtKB-KW"/>
</dbReference>
<dbReference type="STRING" id="2018661.A0A2A2JML8"/>
<reference evidence="9 10" key="1">
    <citation type="journal article" date="2017" name="Curr. Biol.">
        <title>Genome architecture and evolution of a unichromosomal asexual nematode.</title>
        <authorList>
            <person name="Fradin H."/>
            <person name="Zegar C."/>
            <person name="Gutwein M."/>
            <person name="Lucas J."/>
            <person name="Kovtun M."/>
            <person name="Corcoran D."/>
            <person name="Baugh L.R."/>
            <person name="Kiontke K."/>
            <person name="Gunsalus K."/>
            <person name="Fitch D.H."/>
            <person name="Piano F."/>
        </authorList>
    </citation>
    <scope>NUCLEOTIDE SEQUENCE [LARGE SCALE GENOMIC DNA]</scope>
    <source>
        <strain evidence="9">PF1309</strain>
    </source>
</reference>
<dbReference type="CDD" id="cd03577">
    <property type="entry name" value="NTR_TIMP_like"/>
    <property type="match status" value="1"/>
</dbReference>
<dbReference type="FunFam" id="2.40.50.120:FF:000024">
    <property type="entry name" value="Putative metalloproteinase inhibitor tag-225"/>
    <property type="match status" value="1"/>
</dbReference>
<evidence type="ECO:0000259" key="8">
    <source>
        <dbReference type="PROSITE" id="PS50189"/>
    </source>
</evidence>
<evidence type="ECO:0000313" key="9">
    <source>
        <dbReference type="EMBL" id="PAV62928.1"/>
    </source>
</evidence>
<dbReference type="SUPFAM" id="SSF50242">
    <property type="entry name" value="TIMP-like"/>
    <property type="match status" value="1"/>
</dbReference>
<keyword evidence="2" id="KW-0964">Secreted</keyword>
<proteinExistence type="predicted"/>
<keyword evidence="3 5" id="KW-1015">Disulfide bond</keyword>
<dbReference type="Gene3D" id="2.40.50.120">
    <property type="match status" value="1"/>
</dbReference>
<dbReference type="InterPro" id="IPR008993">
    <property type="entry name" value="TIMP-like_OB-fold"/>
</dbReference>
<dbReference type="PANTHER" id="PTHR37427">
    <property type="entry name" value="PROTEIN CBG20963-RELATED"/>
    <property type="match status" value="1"/>
</dbReference>
<evidence type="ECO:0000256" key="4">
    <source>
        <dbReference type="PIRSR" id="PIRSR601820-1"/>
    </source>
</evidence>
<accession>A0A2A2JML8</accession>
<keyword evidence="4" id="KW-0862">Zinc</keyword>
<feature type="disulfide bond" evidence="5">
    <location>
        <begin position="20"/>
        <end position="119"/>
    </location>
</feature>
<evidence type="ECO:0000256" key="6">
    <source>
        <dbReference type="SAM" id="Phobius"/>
    </source>
</evidence>
<dbReference type="InterPro" id="IPR001820">
    <property type="entry name" value="TIMP"/>
</dbReference>
<dbReference type="OrthoDB" id="5860061at2759"/>
<dbReference type="AlphaFoldDB" id="A0A2A2JML8"/>
<dbReference type="PROSITE" id="PS50189">
    <property type="entry name" value="NTR"/>
    <property type="match status" value="1"/>
</dbReference>
<keyword evidence="10" id="KW-1185">Reference proteome</keyword>
<evidence type="ECO:0000256" key="5">
    <source>
        <dbReference type="PIRSR" id="PIRSR601820-3"/>
    </source>
</evidence>
<dbReference type="Pfam" id="PF00965">
    <property type="entry name" value="TIMP"/>
    <property type="match status" value="1"/>
</dbReference>
<dbReference type="InterPro" id="IPR001134">
    <property type="entry name" value="Netrin_domain"/>
</dbReference>
<evidence type="ECO:0000256" key="3">
    <source>
        <dbReference type="ARBA" id="ARBA00023157"/>
    </source>
</evidence>
<keyword evidence="7" id="KW-0732">Signal</keyword>
<keyword evidence="6" id="KW-0472">Membrane</keyword>
<feature type="disulfide bond" evidence="5">
    <location>
        <begin position="18"/>
        <end position="93"/>
    </location>
</feature>
<dbReference type="GO" id="GO:0008191">
    <property type="term" value="F:metalloendopeptidase inhibitor activity"/>
    <property type="evidence" value="ECO:0007669"/>
    <property type="project" value="InterPro"/>
</dbReference>
<feature type="domain" description="NTR" evidence="8">
    <location>
        <begin position="18"/>
        <end position="160"/>
    </location>
</feature>
<dbReference type="GO" id="GO:0005576">
    <property type="term" value="C:extracellular region"/>
    <property type="evidence" value="ECO:0007669"/>
    <property type="project" value="UniProtKB-SubCell"/>
</dbReference>
<evidence type="ECO:0000256" key="1">
    <source>
        <dbReference type="ARBA" id="ARBA00004613"/>
    </source>
</evidence>
<organism evidence="9 10">
    <name type="scientific">Diploscapter pachys</name>
    <dbReference type="NCBI Taxonomy" id="2018661"/>
    <lineage>
        <taxon>Eukaryota</taxon>
        <taxon>Metazoa</taxon>
        <taxon>Ecdysozoa</taxon>
        <taxon>Nematoda</taxon>
        <taxon>Chromadorea</taxon>
        <taxon>Rhabditida</taxon>
        <taxon>Rhabditina</taxon>
        <taxon>Rhabditomorpha</taxon>
        <taxon>Rhabditoidea</taxon>
        <taxon>Rhabditidae</taxon>
        <taxon>Diploscapter</taxon>
    </lineage>
</organism>
<name>A0A2A2JML8_9BILA</name>
<evidence type="ECO:0000313" key="10">
    <source>
        <dbReference type="Proteomes" id="UP000218231"/>
    </source>
</evidence>
<comment type="caution">
    <text evidence="9">The sequence shown here is derived from an EMBL/GenBank/DDBJ whole genome shotgun (WGS) entry which is preliminary data.</text>
</comment>
<feature type="binding site" evidence="4">
    <location>
        <position position="18"/>
    </location>
    <ligand>
        <name>Zn(2+)</name>
        <dbReference type="ChEBI" id="CHEBI:29105"/>
        <note>ligand shared with metalloproteinase partner</note>
    </ligand>
</feature>